<feature type="region of interest" description="Disordered" evidence="1">
    <location>
        <begin position="101"/>
        <end position="120"/>
    </location>
</feature>
<gene>
    <name evidence="2" type="ORF">AV530_010101</name>
</gene>
<protein>
    <submittedName>
        <fullName evidence="2">Uncharacterized protein</fullName>
    </submittedName>
</protein>
<organism evidence="2 3">
    <name type="scientific">Patagioenas fasciata monilis</name>
    <dbReference type="NCBI Taxonomy" id="372326"/>
    <lineage>
        <taxon>Eukaryota</taxon>
        <taxon>Metazoa</taxon>
        <taxon>Chordata</taxon>
        <taxon>Craniata</taxon>
        <taxon>Vertebrata</taxon>
        <taxon>Euteleostomi</taxon>
        <taxon>Archelosauria</taxon>
        <taxon>Archosauria</taxon>
        <taxon>Dinosauria</taxon>
        <taxon>Saurischia</taxon>
        <taxon>Theropoda</taxon>
        <taxon>Coelurosauria</taxon>
        <taxon>Aves</taxon>
        <taxon>Neognathae</taxon>
        <taxon>Neoaves</taxon>
        <taxon>Columbimorphae</taxon>
        <taxon>Columbiformes</taxon>
        <taxon>Columbidae</taxon>
        <taxon>Patagioenas</taxon>
    </lineage>
</organism>
<evidence type="ECO:0000313" key="3">
    <source>
        <dbReference type="Proteomes" id="UP000190648"/>
    </source>
</evidence>
<sequence length="120" mass="14038">MFQKARELLRESSAATEMLEGVKHLLCEGRNGELEKRSLRGDVSGDCYGKELHELLEEEERRLLRRLQDEERQLLQRLQDSLARLGERRRRLRALAAELEEKSLQPGPEMLQDIKDTLAR</sequence>
<comment type="caution">
    <text evidence="2">The sequence shown here is derived from an EMBL/GenBank/DDBJ whole genome shotgun (WGS) entry which is preliminary data.</text>
</comment>
<dbReference type="STRING" id="372326.A0A1V4K8E5"/>
<dbReference type="Proteomes" id="UP000190648">
    <property type="component" value="Unassembled WGS sequence"/>
</dbReference>
<accession>A0A1V4K8E5</accession>
<keyword evidence="3" id="KW-1185">Reference proteome</keyword>
<evidence type="ECO:0000313" key="2">
    <source>
        <dbReference type="EMBL" id="OPJ80729.1"/>
    </source>
</evidence>
<dbReference type="AlphaFoldDB" id="A0A1V4K8E5"/>
<proteinExistence type="predicted"/>
<evidence type="ECO:0000256" key="1">
    <source>
        <dbReference type="SAM" id="MobiDB-lite"/>
    </source>
</evidence>
<name>A0A1V4K8E5_PATFA</name>
<reference evidence="2 3" key="1">
    <citation type="submission" date="2016-02" db="EMBL/GenBank/DDBJ databases">
        <title>Band-tailed pigeon sequencing and assembly.</title>
        <authorList>
            <person name="Soares A.E."/>
            <person name="Novak B.J."/>
            <person name="Rice E.S."/>
            <person name="O'Connell B."/>
            <person name="Chang D."/>
            <person name="Weber S."/>
            <person name="Shapiro B."/>
        </authorList>
    </citation>
    <scope>NUCLEOTIDE SEQUENCE [LARGE SCALE GENOMIC DNA]</scope>
    <source>
        <strain evidence="2">BTP2013</strain>
        <tissue evidence="2">Blood</tissue>
    </source>
</reference>
<dbReference type="EMBL" id="LSYS01004176">
    <property type="protein sequence ID" value="OPJ80729.1"/>
    <property type="molecule type" value="Genomic_DNA"/>
</dbReference>